<dbReference type="InterPro" id="IPR011006">
    <property type="entry name" value="CheY-like_superfamily"/>
</dbReference>
<dbReference type="InterPro" id="IPR037522">
    <property type="entry name" value="HD_GYP_dom"/>
</dbReference>
<feature type="domain" description="HD-GYP" evidence="3">
    <location>
        <begin position="144"/>
        <end position="354"/>
    </location>
</feature>
<keyword evidence="5" id="KW-1185">Reference proteome</keyword>
<dbReference type="PANTHER" id="PTHR45228:SF5">
    <property type="entry name" value="CYCLIC DI-GMP PHOSPHODIESTERASE VC_1348-RELATED"/>
    <property type="match status" value="1"/>
</dbReference>
<evidence type="ECO:0000256" key="1">
    <source>
        <dbReference type="PROSITE-ProRule" id="PRU00169"/>
    </source>
</evidence>
<dbReference type="InterPro" id="IPR052020">
    <property type="entry name" value="Cyclic_di-GMP/3'3'-cGAMP_PDE"/>
</dbReference>
<dbReference type="Gene3D" id="3.40.50.2300">
    <property type="match status" value="2"/>
</dbReference>
<dbReference type="GO" id="GO:0004673">
    <property type="term" value="F:protein histidine kinase activity"/>
    <property type="evidence" value="ECO:0007669"/>
    <property type="project" value="UniProtKB-EC"/>
</dbReference>
<dbReference type="InterPro" id="IPR003607">
    <property type="entry name" value="HD/PDEase_dom"/>
</dbReference>
<feature type="modified residue" description="4-aspartylphosphate" evidence="1">
    <location>
        <position position="57"/>
    </location>
</feature>
<sequence length="494" mass="55010">METKKKFRVLVVDDTISEIETLMGLLQNDYMVIAATNGQRALSLANKQPQPDMILLDVDMPEMDGFEVCRTLKENRATREIPIVFMTTDNGQQTDYSGLEMGAIDYLTKPFNPSLVKVRVANALNLASLQISASQIADDATARVHQTQTVLLETLGKLVDYRRSKTSAHIKRTQLYVKTVAEALLAASSDDSRLNQNTVEHLYHSTPLYDIGMVGIRDNIVLTPKSLSDDEFKKVKQHATLGQQLLQEVESTLGRDPIIEMAQEMALCHHERWDGSGYPQGLKGESIPLSARIMAIADVYDALISKRVYQQPITHLQAVEIIKNGAGTQFDPELVEVFLKVAPTLRDIALVYAEHDEEREALQQTMPDHRARTIRRILVVEDNDIMRTVVQSQFETMDFVVSVAANGKDAMDLINQPNFYDLIVTDINMPVMSGYDLLKSIQALGLTTPVVAMTASDLELTQDKAIELGFSACLLKPFDDTSINEVIAAITDVK</sequence>
<dbReference type="InterPro" id="IPR001789">
    <property type="entry name" value="Sig_transdc_resp-reg_receiver"/>
</dbReference>
<dbReference type="CDD" id="cd00077">
    <property type="entry name" value="HDc"/>
    <property type="match status" value="1"/>
</dbReference>
<dbReference type="CDD" id="cd17546">
    <property type="entry name" value="REC_hyHK_CKI1_RcsC-like"/>
    <property type="match status" value="1"/>
</dbReference>
<dbReference type="SUPFAM" id="SSF109604">
    <property type="entry name" value="HD-domain/PDEase-like"/>
    <property type="match status" value="1"/>
</dbReference>
<protein>
    <submittedName>
        <fullName evidence="4">Sensor histidine kinase RcsC</fullName>
        <ecNumber evidence="4">2.7.13.3</ecNumber>
    </submittedName>
</protein>
<keyword evidence="4" id="KW-0808">Transferase</keyword>
<dbReference type="PROSITE" id="PS50110">
    <property type="entry name" value="RESPONSE_REGULATORY"/>
    <property type="match status" value="2"/>
</dbReference>
<feature type="domain" description="Response regulatory" evidence="2">
    <location>
        <begin position="8"/>
        <end position="124"/>
    </location>
</feature>
<proteinExistence type="predicted"/>
<dbReference type="RefSeq" id="WP_237486346.1">
    <property type="nucleotide sequence ID" value="NZ_CAKLCM010000003.1"/>
</dbReference>
<dbReference type="Pfam" id="PF00072">
    <property type="entry name" value="Response_reg"/>
    <property type="match status" value="2"/>
</dbReference>
<reference evidence="4" key="1">
    <citation type="submission" date="2021-12" db="EMBL/GenBank/DDBJ databases">
        <authorList>
            <person name="Rodrigo-Torres L."/>
            <person name="Arahal R. D."/>
            <person name="Lucena T."/>
        </authorList>
    </citation>
    <scope>NUCLEOTIDE SEQUENCE</scope>
    <source>
        <strain evidence="4">CECT 8226</strain>
    </source>
</reference>
<dbReference type="PANTHER" id="PTHR45228">
    <property type="entry name" value="CYCLIC DI-GMP PHOSPHODIESTERASE TM_0186-RELATED"/>
    <property type="match status" value="1"/>
</dbReference>
<name>A0ABM8ZMP9_9VIBR</name>
<evidence type="ECO:0000313" key="5">
    <source>
        <dbReference type="Proteomes" id="UP000838160"/>
    </source>
</evidence>
<evidence type="ECO:0000259" key="2">
    <source>
        <dbReference type="PROSITE" id="PS50110"/>
    </source>
</evidence>
<dbReference type="SUPFAM" id="SSF52172">
    <property type="entry name" value="CheY-like"/>
    <property type="match status" value="2"/>
</dbReference>
<dbReference type="SMART" id="SM00448">
    <property type="entry name" value="REC"/>
    <property type="match status" value="2"/>
</dbReference>
<evidence type="ECO:0000259" key="3">
    <source>
        <dbReference type="PROSITE" id="PS51832"/>
    </source>
</evidence>
<dbReference type="Gene3D" id="1.10.3210.10">
    <property type="entry name" value="Hypothetical protein af1432"/>
    <property type="match status" value="1"/>
</dbReference>
<dbReference type="EMBL" id="CAKLCM010000003">
    <property type="protein sequence ID" value="CAH0529784.1"/>
    <property type="molecule type" value="Genomic_DNA"/>
</dbReference>
<gene>
    <name evidence="4" type="primary">rcsC_10</name>
    <name evidence="4" type="ORF">VHP8226_03540</name>
</gene>
<keyword evidence="1" id="KW-0597">Phosphoprotein</keyword>
<feature type="modified residue" description="4-aspartylphosphate" evidence="1">
    <location>
        <position position="426"/>
    </location>
</feature>
<accession>A0ABM8ZMP9</accession>
<comment type="caution">
    <text evidence="4">The sequence shown here is derived from an EMBL/GenBank/DDBJ whole genome shotgun (WGS) entry which is preliminary data.</text>
</comment>
<dbReference type="PROSITE" id="PS51832">
    <property type="entry name" value="HD_GYP"/>
    <property type="match status" value="1"/>
</dbReference>
<evidence type="ECO:0000313" key="4">
    <source>
        <dbReference type="EMBL" id="CAH0529784.1"/>
    </source>
</evidence>
<dbReference type="EC" id="2.7.13.3" evidence="4"/>
<keyword evidence="4" id="KW-0418">Kinase</keyword>
<organism evidence="4 5">
    <name type="scientific">Vibrio hippocampi</name>
    <dbReference type="NCBI Taxonomy" id="654686"/>
    <lineage>
        <taxon>Bacteria</taxon>
        <taxon>Pseudomonadati</taxon>
        <taxon>Pseudomonadota</taxon>
        <taxon>Gammaproteobacteria</taxon>
        <taxon>Vibrionales</taxon>
        <taxon>Vibrionaceae</taxon>
        <taxon>Vibrio</taxon>
    </lineage>
</organism>
<dbReference type="Proteomes" id="UP000838160">
    <property type="component" value="Unassembled WGS sequence"/>
</dbReference>
<dbReference type="Pfam" id="PF13487">
    <property type="entry name" value="HD_5"/>
    <property type="match status" value="1"/>
</dbReference>
<feature type="domain" description="Response regulatory" evidence="2">
    <location>
        <begin position="376"/>
        <end position="491"/>
    </location>
</feature>